<dbReference type="Proteomes" id="UP000431901">
    <property type="component" value="Unassembled WGS sequence"/>
</dbReference>
<evidence type="ECO:0000313" key="1">
    <source>
        <dbReference type="EMBL" id="MXQ63119.1"/>
    </source>
</evidence>
<dbReference type="AlphaFoldDB" id="A0A6I4VXM1"/>
<dbReference type="Gene3D" id="3.40.390.10">
    <property type="entry name" value="Collagenase (Catalytic Domain)"/>
    <property type="match status" value="1"/>
</dbReference>
<accession>A0A6I4VXM1</accession>
<dbReference type="GO" id="GO:0008237">
    <property type="term" value="F:metallopeptidase activity"/>
    <property type="evidence" value="ECO:0007669"/>
    <property type="project" value="InterPro"/>
</dbReference>
<dbReference type="OrthoDB" id="4994024at2"/>
<dbReference type="SUPFAM" id="SSF55486">
    <property type="entry name" value="Metalloproteases ('zincins'), catalytic domain"/>
    <property type="match status" value="1"/>
</dbReference>
<comment type="caution">
    <text evidence="1">The sequence shown here is derived from an EMBL/GenBank/DDBJ whole genome shotgun (WGS) entry which is preliminary data.</text>
</comment>
<evidence type="ECO:0000313" key="2">
    <source>
        <dbReference type="Proteomes" id="UP000431901"/>
    </source>
</evidence>
<protein>
    <submittedName>
        <fullName evidence="1">Uncharacterized protein</fullName>
    </submittedName>
</protein>
<proteinExistence type="predicted"/>
<dbReference type="EMBL" id="WUTW01000001">
    <property type="protein sequence ID" value="MXQ63119.1"/>
    <property type="molecule type" value="Genomic_DNA"/>
</dbReference>
<gene>
    <name evidence="1" type="ORF">GQ466_03630</name>
</gene>
<dbReference type="RefSeq" id="WP_161101320.1">
    <property type="nucleotide sequence ID" value="NZ_JBHLYI010000002.1"/>
</dbReference>
<reference evidence="1 2" key="1">
    <citation type="submission" date="2019-12" db="EMBL/GenBank/DDBJ databases">
        <title>Nocardia macrotermitis sp. nov. and Nocardia aurantia sp. nov., isolated from the gut of the fungus growing-termite Macrotermes natalensis.</title>
        <authorList>
            <person name="Christine B."/>
            <person name="Rene B."/>
        </authorList>
    </citation>
    <scope>NUCLEOTIDE SEQUENCE [LARGE SCALE GENOMIC DNA]</scope>
    <source>
        <strain evidence="1 2">DSM 102126</strain>
    </source>
</reference>
<organism evidence="1 2">
    <name type="scientific">Actinomadura rayongensis</name>
    <dbReference type="NCBI Taxonomy" id="1429076"/>
    <lineage>
        <taxon>Bacteria</taxon>
        <taxon>Bacillati</taxon>
        <taxon>Actinomycetota</taxon>
        <taxon>Actinomycetes</taxon>
        <taxon>Streptosporangiales</taxon>
        <taxon>Thermomonosporaceae</taxon>
        <taxon>Actinomadura</taxon>
    </lineage>
</organism>
<name>A0A6I4VXM1_9ACTN</name>
<keyword evidence="2" id="KW-1185">Reference proteome</keyword>
<sequence>MVANPFRIKVVSGGWNPPPDGAVGSWPWPVKMIRAVFQDPNGWSVGDYWRRASFGILNPEFDLSEVGALPMSLADLDANWLSHHRGDAIEAVLARARSEDLHVDGYDGFIALVNPPPSDAGAWGRNALLDQNGYLEFFQHEIGHVLGLDHAFGWSTGSGSAPVPYADDYCVMGYTGPQSFTVPTPPVASSVVTPLPGNFWQSGRRVSAANLYRSFPNEMSPWVTRFTTREKAIVGAASAVAEIGTPVPARPLAVISLSGTGVPGPPDPELAIEYRVPTVDDRGVTPAVVVHSIGLRGLGPGVGEVRPVVLEGTLQPVVGQSLQVQRSTVTVTSNEFPGTGLGRKPPVVVVSVSSY</sequence>
<dbReference type="InterPro" id="IPR024079">
    <property type="entry name" value="MetalloPept_cat_dom_sf"/>
</dbReference>